<dbReference type="AlphaFoldDB" id="A8XNG1"/>
<reference evidence="3 4" key="2">
    <citation type="journal article" date="2011" name="PLoS Genet.">
        <title>Caenorhabditis briggsae recombinant inbred line genotypes reveal inter-strain incompatibility and the evolution of recombination.</title>
        <authorList>
            <person name="Ross J.A."/>
            <person name="Koboldt D.C."/>
            <person name="Staisch J.E."/>
            <person name="Chamberlin H.M."/>
            <person name="Gupta B.P."/>
            <person name="Miller R.D."/>
            <person name="Baird S.E."/>
            <person name="Haag E.S."/>
        </authorList>
    </citation>
    <scope>NUCLEOTIDE SEQUENCE [LARGE SCALE GENOMIC DNA]</scope>
    <source>
        <strain evidence="3 4">AF16</strain>
    </source>
</reference>
<dbReference type="WormBase" id="CBG15933">
    <property type="protein sequence ID" value="CBP48425"/>
    <property type="gene ID" value="WBGene00036034"/>
</dbReference>
<dbReference type="KEGG" id="cbr:CBG_15933"/>
<name>A8XNG1_CAEBR</name>
<keyword evidence="1" id="KW-0472">Membrane</keyword>
<keyword evidence="1" id="KW-1133">Transmembrane helix</keyword>
<gene>
    <name evidence="3 5" type="ORF">CBG15933</name>
    <name evidence="3" type="ORF">CBG_15933</name>
</gene>
<feature type="signal peptide" evidence="2">
    <location>
        <begin position="1"/>
        <end position="20"/>
    </location>
</feature>
<feature type="transmembrane region" description="Helical" evidence="1">
    <location>
        <begin position="123"/>
        <end position="141"/>
    </location>
</feature>
<evidence type="ECO:0000256" key="1">
    <source>
        <dbReference type="SAM" id="Phobius"/>
    </source>
</evidence>
<dbReference type="STRING" id="6238.A8XNG1"/>
<dbReference type="eggNOG" id="KOG1216">
    <property type="taxonomic scope" value="Eukaryota"/>
</dbReference>
<evidence type="ECO:0000313" key="5">
    <source>
        <dbReference type="WormBase" id="CBG15933"/>
    </source>
</evidence>
<dbReference type="EMBL" id="HE600995">
    <property type="protein sequence ID" value="CAP34392.2"/>
    <property type="molecule type" value="Genomic_DNA"/>
</dbReference>
<evidence type="ECO:0000256" key="2">
    <source>
        <dbReference type="SAM" id="SignalP"/>
    </source>
</evidence>
<proteinExistence type="predicted"/>
<feature type="chain" id="PRO_5002733657" evidence="2">
    <location>
        <begin position="21"/>
        <end position="269"/>
    </location>
</feature>
<keyword evidence="4" id="KW-1185">Reference proteome</keyword>
<dbReference type="Proteomes" id="UP000008549">
    <property type="component" value="Unassembled WGS sequence"/>
</dbReference>
<protein>
    <submittedName>
        <fullName evidence="3">Protein CBG15933</fullName>
    </submittedName>
</protein>
<dbReference type="CTD" id="8585332"/>
<keyword evidence="1" id="KW-0812">Transmembrane</keyword>
<keyword evidence="2" id="KW-0732">Signal</keyword>
<sequence>MLRFSLILVVFVALFLESYASILDNRTTNETITTSSNETVIRAERGGEKRQVYQPGPVIHNSLTPQAQPQNEPVPYLCSNPKCRFLNEHSLVPFIAAGVFMILAVVVYTILFCFGTPRMLPKALCILIASIIFGVINADVLSDPNYRIFRDISSIRQRVTNRPVKNVSTTELPTYYEQNYKISQRVKRQACAASCPPLTKATTPAYDGLIATENFYIEYSTDASGCPIADLTCVGGDMATLDYADGNGEVITVSTSSYHSKQIELYSLF</sequence>
<dbReference type="HOGENOM" id="CLU_1035251_0_0_1"/>
<dbReference type="InParanoid" id="A8XNG1"/>
<organism evidence="3 4">
    <name type="scientific">Caenorhabditis briggsae</name>
    <dbReference type="NCBI Taxonomy" id="6238"/>
    <lineage>
        <taxon>Eukaryota</taxon>
        <taxon>Metazoa</taxon>
        <taxon>Ecdysozoa</taxon>
        <taxon>Nematoda</taxon>
        <taxon>Chromadorea</taxon>
        <taxon>Rhabditida</taxon>
        <taxon>Rhabditina</taxon>
        <taxon>Rhabditomorpha</taxon>
        <taxon>Rhabditoidea</taxon>
        <taxon>Rhabditidae</taxon>
        <taxon>Peloderinae</taxon>
        <taxon>Caenorhabditis</taxon>
    </lineage>
</organism>
<evidence type="ECO:0000313" key="4">
    <source>
        <dbReference type="Proteomes" id="UP000008549"/>
    </source>
</evidence>
<dbReference type="GeneID" id="8585332"/>
<evidence type="ECO:0000313" key="3">
    <source>
        <dbReference type="EMBL" id="CAP34392.2"/>
    </source>
</evidence>
<dbReference type="RefSeq" id="XP_002643338.2">
    <property type="nucleotide sequence ID" value="XM_002643292.2"/>
</dbReference>
<reference evidence="3 4" key="1">
    <citation type="journal article" date="2003" name="PLoS Biol.">
        <title>The genome sequence of Caenorhabditis briggsae: a platform for comparative genomics.</title>
        <authorList>
            <person name="Stein L.D."/>
            <person name="Bao Z."/>
            <person name="Blasiar D."/>
            <person name="Blumenthal T."/>
            <person name="Brent M.R."/>
            <person name="Chen N."/>
            <person name="Chinwalla A."/>
            <person name="Clarke L."/>
            <person name="Clee C."/>
            <person name="Coghlan A."/>
            <person name="Coulson A."/>
            <person name="D'Eustachio P."/>
            <person name="Fitch D.H."/>
            <person name="Fulton L.A."/>
            <person name="Fulton R.E."/>
            <person name="Griffiths-Jones S."/>
            <person name="Harris T.W."/>
            <person name="Hillier L.W."/>
            <person name="Kamath R."/>
            <person name="Kuwabara P.E."/>
            <person name="Mardis E.R."/>
            <person name="Marra M.A."/>
            <person name="Miner T.L."/>
            <person name="Minx P."/>
            <person name="Mullikin J.C."/>
            <person name="Plumb R.W."/>
            <person name="Rogers J."/>
            <person name="Schein J.E."/>
            <person name="Sohrmann M."/>
            <person name="Spieth J."/>
            <person name="Stajich J.E."/>
            <person name="Wei C."/>
            <person name="Willey D."/>
            <person name="Wilson R.K."/>
            <person name="Durbin R."/>
            <person name="Waterston R.H."/>
        </authorList>
    </citation>
    <scope>NUCLEOTIDE SEQUENCE [LARGE SCALE GENOMIC DNA]</scope>
    <source>
        <strain evidence="3 4">AF16</strain>
    </source>
</reference>
<accession>A8XNG1</accession>
<feature type="transmembrane region" description="Helical" evidence="1">
    <location>
        <begin position="91"/>
        <end position="111"/>
    </location>
</feature>